<sequence length="192" mass="21041">METYLAGRAEPKASRLNLIVKATGVSGHWLVTGEGEMLASQTGARVAGTAHPGEFATIPLYNVEACAGDGSYVEHEEIATQLSFRRDWIHQEIHANPANLHLIYVRGDSMEPDLQDGEIVMVDTSFADRVPRDGIYVVQIDHQVAVKRLQRLPGDQVKVMSSNRAYEPFTAHLGDGELKVIGKVIWHAGPMG</sequence>
<evidence type="ECO:0000256" key="2">
    <source>
        <dbReference type="ARBA" id="ARBA00023125"/>
    </source>
</evidence>
<dbReference type="Gene3D" id="2.10.109.10">
    <property type="entry name" value="Umud Fragment, subunit A"/>
    <property type="match status" value="1"/>
</dbReference>
<dbReference type="CDD" id="cd06529">
    <property type="entry name" value="S24_LexA-like"/>
    <property type="match status" value="1"/>
</dbReference>
<dbReference type="InterPro" id="IPR039418">
    <property type="entry name" value="LexA-like"/>
</dbReference>
<evidence type="ECO:0000256" key="1">
    <source>
        <dbReference type="ARBA" id="ARBA00023015"/>
    </source>
</evidence>
<accession>A0ABZ0YY61</accession>
<gene>
    <name evidence="5" type="ORF">SR882_10485</name>
</gene>
<keyword evidence="6" id="KW-1185">Reference proteome</keyword>
<proteinExistence type="predicted"/>
<evidence type="ECO:0000313" key="5">
    <source>
        <dbReference type="EMBL" id="WQH16177.1"/>
    </source>
</evidence>
<reference evidence="5 6" key="1">
    <citation type="submission" date="2023-11" db="EMBL/GenBank/DDBJ databases">
        <title>MicrobeMod: A computational toolkit for identifying prokaryotic methylation and restriction-modification with nanopore sequencing.</title>
        <authorList>
            <person name="Crits-Christoph A."/>
            <person name="Kang S.C."/>
            <person name="Lee H."/>
            <person name="Ostrov N."/>
        </authorList>
    </citation>
    <scope>NUCLEOTIDE SEQUENCE [LARGE SCALE GENOMIC DNA]</scope>
    <source>
        <strain evidence="5 6">ATCC 49870</strain>
    </source>
</reference>
<protein>
    <submittedName>
        <fullName evidence="5">Helix-turn-helix transcriptional regulator</fullName>
    </submittedName>
</protein>
<keyword evidence="3" id="KW-0804">Transcription</keyword>
<evidence type="ECO:0000256" key="3">
    <source>
        <dbReference type="ARBA" id="ARBA00023163"/>
    </source>
</evidence>
<evidence type="ECO:0000259" key="4">
    <source>
        <dbReference type="Pfam" id="PF00717"/>
    </source>
</evidence>
<dbReference type="PANTHER" id="PTHR40661">
    <property type="match status" value="1"/>
</dbReference>
<keyword evidence="1" id="KW-0805">Transcription regulation</keyword>
<dbReference type="PANTHER" id="PTHR40661:SF3">
    <property type="entry name" value="FELS-1 PROPHAGE TRANSCRIPTIONAL REGULATOR"/>
    <property type="match status" value="1"/>
</dbReference>
<dbReference type="SUPFAM" id="SSF51306">
    <property type="entry name" value="LexA/Signal peptidase"/>
    <property type="match status" value="1"/>
</dbReference>
<dbReference type="InterPro" id="IPR036286">
    <property type="entry name" value="LexA/Signal_pep-like_sf"/>
</dbReference>
<dbReference type="InterPro" id="IPR015927">
    <property type="entry name" value="Peptidase_S24_S26A/B/C"/>
</dbReference>
<organism evidence="5 6">
    <name type="scientific">Guyparkeria halophila</name>
    <dbReference type="NCBI Taxonomy" id="47960"/>
    <lineage>
        <taxon>Bacteria</taxon>
        <taxon>Pseudomonadati</taxon>
        <taxon>Pseudomonadota</taxon>
        <taxon>Gammaproteobacteria</taxon>
        <taxon>Chromatiales</taxon>
        <taxon>Thioalkalibacteraceae</taxon>
        <taxon>Guyparkeria</taxon>
    </lineage>
</organism>
<dbReference type="Proteomes" id="UP001327459">
    <property type="component" value="Chromosome"/>
</dbReference>
<dbReference type="Pfam" id="PF00717">
    <property type="entry name" value="Peptidase_S24"/>
    <property type="match status" value="1"/>
</dbReference>
<evidence type="ECO:0000313" key="6">
    <source>
        <dbReference type="Proteomes" id="UP001327459"/>
    </source>
</evidence>
<name>A0ABZ0YY61_9GAMM</name>
<keyword evidence="2" id="KW-0238">DNA-binding</keyword>
<feature type="domain" description="Peptidase S24/S26A/S26B/S26C" evidence="4">
    <location>
        <begin position="59"/>
        <end position="185"/>
    </location>
</feature>
<dbReference type="EMBL" id="CP140153">
    <property type="protein sequence ID" value="WQH16177.1"/>
    <property type="molecule type" value="Genomic_DNA"/>
</dbReference>